<dbReference type="AlphaFoldDB" id="A0A6A0A7A1"/>
<dbReference type="PANTHER" id="PTHR16266">
    <property type="entry name" value="WD REPEAT DOMAIN 9"/>
    <property type="match status" value="1"/>
</dbReference>
<evidence type="ECO:0000256" key="3">
    <source>
        <dbReference type="PROSITE-ProRule" id="PRU00221"/>
    </source>
</evidence>
<dbReference type="GO" id="GO:0006357">
    <property type="term" value="P:regulation of transcription by RNA polymerase II"/>
    <property type="evidence" value="ECO:0007669"/>
    <property type="project" value="TreeGrafter"/>
</dbReference>
<keyword evidence="5" id="KW-1185">Reference proteome</keyword>
<dbReference type="InterPro" id="IPR001680">
    <property type="entry name" value="WD40_rpt"/>
</dbReference>
<keyword evidence="2" id="KW-0677">Repeat</keyword>
<keyword evidence="1 3" id="KW-0853">WD repeat</keyword>
<dbReference type="GO" id="GO:0005634">
    <property type="term" value="C:nucleus"/>
    <property type="evidence" value="ECO:0007669"/>
    <property type="project" value="TreeGrafter"/>
</dbReference>
<dbReference type="EMBL" id="BLLF01003900">
    <property type="protein sequence ID" value="GFH28490.1"/>
    <property type="molecule type" value="Genomic_DNA"/>
</dbReference>
<feature type="non-terminal residue" evidence="4">
    <location>
        <position position="1"/>
    </location>
</feature>
<dbReference type="PROSITE" id="PS00678">
    <property type="entry name" value="WD_REPEATS_1"/>
    <property type="match status" value="1"/>
</dbReference>
<organism evidence="4 5">
    <name type="scientific">Haematococcus lacustris</name>
    <name type="common">Green alga</name>
    <name type="synonym">Haematococcus pluvialis</name>
    <dbReference type="NCBI Taxonomy" id="44745"/>
    <lineage>
        <taxon>Eukaryota</taxon>
        <taxon>Viridiplantae</taxon>
        <taxon>Chlorophyta</taxon>
        <taxon>core chlorophytes</taxon>
        <taxon>Chlorophyceae</taxon>
        <taxon>CS clade</taxon>
        <taxon>Chlamydomonadales</taxon>
        <taxon>Haematococcaceae</taxon>
        <taxon>Haematococcus</taxon>
    </lineage>
</organism>
<dbReference type="InterPro" id="IPR036322">
    <property type="entry name" value="WD40_repeat_dom_sf"/>
</dbReference>
<dbReference type="Pfam" id="PF00400">
    <property type="entry name" value="WD40"/>
    <property type="match status" value="2"/>
</dbReference>
<dbReference type="PROSITE" id="PS50082">
    <property type="entry name" value="WD_REPEATS_2"/>
    <property type="match status" value="2"/>
</dbReference>
<dbReference type="GO" id="GO:0008360">
    <property type="term" value="P:regulation of cell shape"/>
    <property type="evidence" value="ECO:0007669"/>
    <property type="project" value="TreeGrafter"/>
</dbReference>
<dbReference type="PANTHER" id="PTHR16266:SF17">
    <property type="entry name" value="BRWD3"/>
    <property type="match status" value="1"/>
</dbReference>
<evidence type="ECO:0000256" key="2">
    <source>
        <dbReference type="ARBA" id="ARBA00022737"/>
    </source>
</evidence>
<dbReference type="InterPro" id="IPR015943">
    <property type="entry name" value="WD40/YVTN_repeat-like_dom_sf"/>
</dbReference>
<proteinExistence type="predicted"/>
<feature type="non-terminal residue" evidence="4">
    <location>
        <position position="168"/>
    </location>
</feature>
<dbReference type="SUPFAM" id="SSF50978">
    <property type="entry name" value="WD40 repeat-like"/>
    <property type="match status" value="1"/>
</dbReference>
<dbReference type="SMART" id="SM00320">
    <property type="entry name" value="WD40"/>
    <property type="match status" value="3"/>
</dbReference>
<accession>A0A6A0A7A1</accession>
<reference evidence="4 5" key="1">
    <citation type="submission" date="2020-02" db="EMBL/GenBank/DDBJ databases">
        <title>Draft genome sequence of Haematococcus lacustris strain NIES-144.</title>
        <authorList>
            <person name="Morimoto D."/>
            <person name="Nakagawa S."/>
            <person name="Yoshida T."/>
            <person name="Sawayama S."/>
        </authorList>
    </citation>
    <scope>NUCLEOTIDE SEQUENCE [LARGE SCALE GENOMIC DNA]</scope>
    <source>
        <strain evidence="4 5">NIES-144</strain>
    </source>
</reference>
<evidence type="ECO:0000313" key="4">
    <source>
        <dbReference type="EMBL" id="GFH28490.1"/>
    </source>
</evidence>
<name>A0A6A0A7A1_HAELA</name>
<protein>
    <submittedName>
        <fullName evidence="4">Putative bromodomain, auxin response factor, coatomer alpha subunit</fullName>
    </submittedName>
</protein>
<feature type="repeat" description="WD" evidence="3">
    <location>
        <begin position="92"/>
        <end position="126"/>
    </location>
</feature>
<dbReference type="Gene3D" id="2.130.10.10">
    <property type="entry name" value="YVTN repeat-like/Quinoprotein amine dehydrogenase"/>
    <property type="match status" value="2"/>
</dbReference>
<evidence type="ECO:0000256" key="1">
    <source>
        <dbReference type="ARBA" id="ARBA00022574"/>
    </source>
</evidence>
<dbReference type="InterPro" id="IPR019775">
    <property type="entry name" value="WD40_repeat_CS"/>
</dbReference>
<dbReference type="Proteomes" id="UP000485058">
    <property type="component" value="Unassembled WGS sequence"/>
</dbReference>
<evidence type="ECO:0000313" key="5">
    <source>
        <dbReference type="Proteomes" id="UP000485058"/>
    </source>
</evidence>
<dbReference type="PROSITE" id="PS50294">
    <property type="entry name" value="WD_REPEATS_REGION"/>
    <property type="match status" value="1"/>
</dbReference>
<feature type="repeat" description="WD" evidence="3">
    <location>
        <begin position="1"/>
        <end position="31"/>
    </location>
</feature>
<sequence length="168" mass="18595">EGHSTSLTFMLFSHAGDRVASCSKDGAIKVWRQQPSARPPHQVCPARVKTQIAAWTLDMSLECEADECERAQLAAGPGPAGRQRKKPAPTIINQVAWSCDDRLVLAVVSDNTVRVWNAAKGRQLHVMRGHIERVHVLGAHPLEPRLLFTTGYDGLTLLWDCWRGVLLN</sequence>
<dbReference type="GO" id="GO:0007010">
    <property type="term" value="P:cytoskeleton organization"/>
    <property type="evidence" value="ECO:0007669"/>
    <property type="project" value="TreeGrafter"/>
</dbReference>
<comment type="caution">
    <text evidence="4">The sequence shown here is derived from an EMBL/GenBank/DDBJ whole genome shotgun (WGS) entry which is preliminary data.</text>
</comment>
<gene>
    <name evidence="4" type="ORF">HaLaN_26991</name>
</gene>
<dbReference type="InterPro" id="IPR052060">
    <property type="entry name" value="Bromo_WD_repeat"/>
</dbReference>